<dbReference type="InterPro" id="IPR036705">
    <property type="entry name" value="Ribosyl_crysJ1_sf"/>
</dbReference>
<keyword evidence="4" id="KW-1185">Reference proteome</keyword>
<accession>A0ABN5WYC5</accession>
<dbReference type="PANTHER" id="PTHR16222">
    <property type="entry name" value="ADP-RIBOSYLGLYCOHYDROLASE"/>
    <property type="match status" value="1"/>
</dbReference>
<name>A0ABN5WYC5_9GAMM</name>
<dbReference type="InterPro" id="IPR005502">
    <property type="entry name" value="Ribosyl_crysJ1"/>
</dbReference>
<evidence type="ECO:0000256" key="1">
    <source>
        <dbReference type="ARBA" id="ARBA00010702"/>
    </source>
</evidence>
<organism evidence="3 4">
    <name type="scientific">Vreelandella olivaria</name>
    <dbReference type="NCBI Taxonomy" id="390919"/>
    <lineage>
        <taxon>Bacteria</taxon>
        <taxon>Pseudomonadati</taxon>
        <taxon>Pseudomonadota</taxon>
        <taxon>Gammaproteobacteria</taxon>
        <taxon>Oceanospirillales</taxon>
        <taxon>Halomonadaceae</taxon>
        <taxon>Vreelandella</taxon>
    </lineage>
</organism>
<protein>
    <recommendedName>
        <fullName evidence="5">ADP-ribosylglycohydrolase</fullName>
    </recommendedName>
</protein>
<dbReference type="InterPro" id="IPR050792">
    <property type="entry name" value="ADP-ribosylglycohydrolase"/>
</dbReference>
<dbReference type="Pfam" id="PF03747">
    <property type="entry name" value="ADP_ribosyl_GH"/>
    <property type="match status" value="1"/>
</dbReference>
<evidence type="ECO:0000313" key="3">
    <source>
        <dbReference type="EMBL" id="BBI49918.1"/>
    </source>
</evidence>
<proteinExistence type="inferred from homology"/>
<dbReference type="EMBL" id="AP019416">
    <property type="protein sequence ID" value="BBI49918.1"/>
    <property type="molecule type" value="Genomic_DNA"/>
</dbReference>
<dbReference type="PANTHER" id="PTHR16222:SF24">
    <property type="entry name" value="ADP-RIBOSYLHYDROLASE ARH3"/>
    <property type="match status" value="1"/>
</dbReference>
<dbReference type="Proteomes" id="UP000289555">
    <property type="component" value="Chromosome"/>
</dbReference>
<evidence type="ECO:0000313" key="4">
    <source>
        <dbReference type="Proteomes" id="UP000289555"/>
    </source>
</evidence>
<comment type="similarity">
    <text evidence="1">Belongs to the ADP-ribosylglycohydrolase family.</text>
</comment>
<keyword evidence="2" id="KW-0378">Hydrolase</keyword>
<dbReference type="Gene3D" id="1.10.4080.10">
    <property type="entry name" value="ADP-ribosylation/Crystallin J1"/>
    <property type="match status" value="1"/>
</dbReference>
<gene>
    <name evidence="3" type="ORF">HORIV_23390</name>
</gene>
<evidence type="ECO:0000256" key="2">
    <source>
        <dbReference type="ARBA" id="ARBA00022801"/>
    </source>
</evidence>
<evidence type="ECO:0008006" key="5">
    <source>
        <dbReference type="Google" id="ProtNLM"/>
    </source>
</evidence>
<reference evidence="4" key="1">
    <citation type="journal article" date="2019" name="Microbiol. Resour. Announc.">
        <title>Complete Genome Sequence of Halomonas olivaria, a Moderately Halophilic Bacterium Isolated from Olive Processing Effluents, Obtained by Nanopore Sequencing.</title>
        <authorList>
            <person name="Nagata S."/>
            <person name="Ii K.M."/>
            <person name="Tsukimi T."/>
            <person name="Miura M.C."/>
            <person name="Galipon J."/>
            <person name="Arakawa K."/>
        </authorList>
    </citation>
    <scope>NUCLEOTIDE SEQUENCE [LARGE SCALE GENOMIC DNA]</scope>
    <source>
        <strain evidence="4">TYRC17</strain>
    </source>
</reference>
<sequence length="213" mass="22470">MSVTNARWNRARATLMGLAMGDALGMPSQTLPRSAIQAHYGRIEGFVAPFHGHPVSHGLRAAQVTDDTEQTLLLARRLIAHPEGFDHEAWAHDLLEWEAAIRAKGLSDLLGPSSRTAIDALLAGASSEESGWRGTTNGAAMRVAPVGIMTPPEVETVVARVVLTCRVTHNTGEAIAAASAVAMMVSCGIAGRDLDAALNYALEACRLGPLAMQ</sequence>
<dbReference type="SUPFAM" id="SSF101478">
    <property type="entry name" value="ADP-ribosylglycohydrolase"/>
    <property type="match status" value="1"/>
</dbReference>